<keyword evidence="6 8" id="KW-1133">Transmembrane helix</keyword>
<evidence type="ECO:0000313" key="11">
    <source>
        <dbReference type="Proteomes" id="UP000297975"/>
    </source>
</evidence>
<keyword evidence="5 8" id="KW-0812">Transmembrane</keyword>
<proteinExistence type="inferred from homology"/>
<evidence type="ECO:0000256" key="2">
    <source>
        <dbReference type="ARBA" id="ARBA00007362"/>
    </source>
</evidence>
<dbReference type="EMBL" id="SOPW01000012">
    <property type="protein sequence ID" value="TFB18882.1"/>
    <property type="molecule type" value="Genomic_DNA"/>
</dbReference>
<comment type="similarity">
    <text evidence="2">Belongs to the EamA transporter family.</text>
</comment>
<feature type="domain" description="EamA" evidence="9">
    <location>
        <begin position="155"/>
        <end position="284"/>
    </location>
</feature>
<sequence>MTEERLGTIYASSAYIIWGFLPLYWKLVEHVPAWEILAHRILWSFVFMILFIIVIRRWNLFIGEWRQIISDKKKFLGISAAGLVISLNWVIFIWAVNSDRVLDASLGYYINPLISIFFGIIFLRERFSKLQWVAIGFAFLGVFYMTYNFGSVPWAALGMAITFAFYGLLKKTVDLNPIFGLAIETLIVAPVAIVYITYLQVNQFGALGFSWEGFVLLGTGLATALPLLLFGQGAKRIPLSLVGFLQYFAPTIMLLLGVFLFNETFTQVHAITFTLIWIGLILYSYERIRTLKRKHSKAA</sequence>
<evidence type="ECO:0000256" key="1">
    <source>
        <dbReference type="ARBA" id="ARBA00004651"/>
    </source>
</evidence>
<feature type="transmembrane region" description="Helical" evidence="8">
    <location>
        <begin position="181"/>
        <end position="201"/>
    </location>
</feature>
<dbReference type="InterPro" id="IPR004626">
    <property type="entry name" value="RarD"/>
</dbReference>
<evidence type="ECO:0000259" key="9">
    <source>
        <dbReference type="Pfam" id="PF00892"/>
    </source>
</evidence>
<evidence type="ECO:0000313" key="10">
    <source>
        <dbReference type="EMBL" id="TFB18882.1"/>
    </source>
</evidence>
<evidence type="ECO:0000256" key="5">
    <source>
        <dbReference type="ARBA" id="ARBA00022692"/>
    </source>
</evidence>
<comment type="caution">
    <text evidence="10">The sequence shown here is derived from an EMBL/GenBank/DDBJ whole genome shotgun (WGS) entry which is preliminary data.</text>
</comment>
<protein>
    <submittedName>
        <fullName evidence="10">EamA family transporter RarD</fullName>
    </submittedName>
</protein>
<evidence type="ECO:0000256" key="6">
    <source>
        <dbReference type="ARBA" id="ARBA00022989"/>
    </source>
</evidence>
<feature type="transmembrane region" description="Helical" evidence="8">
    <location>
        <begin position="7"/>
        <end position="25"/>
    </location>
</feature>
<comment type="subcellular location">
    <subcellularLocation>
        <location evidence="1">Cell membrane</location>
        <topology evidence="1">Multi-pass membrane protein</topology>
    </subcellularLocation>
</comment>
<feature type="transmembrane region" description="Helical" evidence="8">
    <location>
        <begin position="37"/>
        <end position="55"/>
    </location>
</feature>
<organism evidence="10 11">
    <name type="scientific">Filobacillus milosensis</name>
    <dbReference type="NCBI Taxonomy" id="94137"/>
    <lineage>
        <taxon>Bacteria</taxon>
        <taxon>Bacillati</taxon>
        <taxon>Bacillota</taxon>
        <taxon>Bacilli</taxon>
        <taxon>Bacillales</taxon>
        <taxon>Bacillaceae</taxon>
        <taxon>Filobacillus</taxon>
    </lineage>
</organism>
<evidence type="ECO:0000256" key="8">
    <source>
        <dbReference type="SAM" id="Phobius"/>
    </source>
</evidence>
<feature type="domain" description="EamA" evidence="9">
    <location>
        <begin position="6"/>
        <end position="146"/>
    </location>
</feature>
<accession>A0A4Y8IIC6</accession>
<feature type="transmembrane region" description="Helical" evidence="8">
    <location>
        <begin position="153"/>
        <end position="169"/>
    </location>
</feature>
<dbReference type="NCBIfam" id="TIGR00688">
    <property type="entry name" value="rarD"/>
    <property type="match status" value="1"/>
</dbReference>
<feature type="transmembrane region" description="Helical" evidence="8">
    <location>
        <begin position="267"/>
        <end position="285"/>
    </location>
</feature>
<evidence type="ECO:0000256" key="3">
    <source>
        <dbReference type="ARBA" id="ARBA00022448"/>
    </source>
</evidence>
<dbReference type="GO" id="GO:0005886">
    <property type="term" value="C:plasma membrane"/>
    <property type="evidence" value="ECO:0007669"/>
    <property type="project" value="UniProtKB-SubCell"/>
</dbReference>
<evidence type="ECO:0000256" key="4">
    <source>
        <dbReference type="ARBA" id="ARBA00022475"/>
    </source>
</evidence>
<keyword evidence="11" id="KW-1185">Reference proteome</keyword>
<dbReference type="Proteomes" id="UP000297975">
    <property type="component" value="Unassembled WGS sequence"/>
</dbReference>
<dbReference type="AlphaFoldDB" id="A0A4Y8IIC6"/>
<keyword evidence="4" id="KW-1003">Cell membrane</keyword>
<reference evidence="10 11" key="1">
    <citation type="submission" date="2019-03" db="EMBL/GenBank/DDBJ databases">
        <authorList>
            <person name="He R.-H."/>
        </authorList>
    </citation>
    <scope>NUCLEOTIDE SEQUENCE [LARGE SCALE GENOMIC DNA]</scope>
    <source>
        <strain evidence="11">SH 714</strain>
    </source>
</reference>
<dbReference type="Pfam" id="PF00892">
    <property type="entry name" value="EamA"/>
    <property type="match status" value="2"/>
</dbReference>
<feature type="transmembrane region" description="Helical" evidence="8">
    <location>
        <begin position="130"/>
        <end position="147"/>
    </location>
</feature>
<dbReference type="PANTHER" id="PTHR22911">
    <property type="entry name" value="ACYL-MALONYL CONDENSING ENZYME-RELATED"/>
    <property type="match status" value="1"/>
</dbReference>
<dbReference type="InterPro" id="IPR037185">
    <property type="entry name" value="EmrE-like"/>
</dbReference>
<keyword evidence="7 8" id="KW-0472">Membrane</keyword>
<gene>
    <name evidence="10" type="primary">rarD</name>
    <name evidence="10" type="ORF">E3U55_11460</name>
</gene>
<feature type="transmembrane region" description="Helical" evidence="8">
    <location>
        <begin position="213"/>
        <end position="230"/>
    </location>
</feature>
<feature type="transmembrane region" description="Helical" evidence="8">
    <location>
        <begin position="106"/>
        <end position="123"/>
    </location>
</feature>
<dbReference type="OrthoDB" id="369870at2"/>
<dbReference type="RefSeq" id="WP_134340593.1">
    <property type="nucleotide sequence ID" value="NZ_SOPW01000012.1"/>
</dbReference>
<keyword evidence="3" id="KW-0813">Transport</keyword>
<dbReference type="InterPro" id="IPR000620">
    <property type="entry name" value="EamA_dom"/>
</dbReference>
<feature type="transmembrane region" description="Helical" evidence="8">
    <location>
        <begin position="75"/>
        <end position="94"/>
    </location>
</feature>
<name>A0A4Y8IIC6_9BACI</name>
<feature type="transmembrane region" description="Helical" evidence="8">
    <location>
        <begin position="237"/>
        <end position="261"/>
    </location>
</feature>
<dbReference type="SUPFAM" id="SSF103481">
    <property type="entry name" value="Multidrug resistance efflux transporter EmrE"/>
    <property type="match status" value="2"/>
</dbReference>
<evidence type="ECO:0000256" key="7">
    <source>
        <dbReference type="ARBA" id="ARBA00023136"/>
    </source>
</evidence>
<dbReference type="PANTHER" id="PTHR22911:SF137">
    <property type="entry name" value="SOLUTE CARRIER FAMILY 35 MEMBER G2-RELATED"/>
    <property type="match status" value="1"/>
</dbReference>